<evidence type="ECO:0000313" key="9">
    <source>
        <dbReference type="EMBL" id="KKW32938.1"/>
    </source>
</evidence>
<dbReference type="GO" id="GO:0003677">
    <property type="term" value="F:DNA binding"/>
    <property type="evidence" value="ECO:0007669"/>
    <property type="project" value="InterPro"/>
</dbReference>
<feature type="binding site" evidence="7">
    <location>
        <position position="179"/>
    </location>
    <ligand>
        <name>Zn(2+)</name>
        <dbReference type="ChEBI" id="CHEBI:29105"/>
        <label>1</label>
    </ligand>
</feature>
<feature type="binding site" evidence="7">
    <location>
        <position position="250"/>
    </location>
    <ligand>
        <name>Zn(2+)</name>
        <dbReference type="ChEBI" id="CHEBI:29105"/>
        <label>2</label>
    </ligand>
</feature>
<evidence type="ECO:0000256" key="1">
    <source>
        <dbReference type="ARBA" id="ARBA00005340"/>
    </source>
</evidence>
<dbReference type="NCBIfam" id="TIGR00587">
    <property type="entry name" value="nfo"/>
    <property type="match status" value="1"/>
</dbReference>
<dbReference type="EC" id="3.1.21.2" evidence="7"/>
<dbReference type="PANTHER" id="PTHR21445:SF0">
    <property type="entry name" value="APURINIC-APYRIMIDINIC ENDONUCLEASE"/>
    <property type="match status" value="1"/>
</dbReference>
<dbReference type="Proteomes" id="UP000034711">
    <property type="component" value="Unassembled WGS sequence"/>
</dbReference>
<keyword evidence="7 9" id="KW-0255">Endonuclease</keyword>
<evidence type="ECO:0000259" key="8">
    <source>
        <dbReference type="Pfam" id="PF01261"/>
    </source>
</evidence>
<evidence type="ECO:0000256" key="5">
    <source>
        <dbReference type="ARBA" id="ARBA00022833"/>
    </source>
</evidence>
<evidence type="ECO:0000313" key="10">
    <source>
        <dbReference type="Proteomes" id="UP000034711"/>
    </source>
</evidence>
<keyword evidence="2 7" id="KW-0479">Metal-binding</keyword>
<feature type="binding site" evidence="7">
    <location>
        <position position="263"/>
    </location>
    <ligand>
        <name>Zn(2+)</name>
        <dbReference type="ChEBI" id="CHEBI:29105"/>
        <label>3</label>
    </ligand>
</feature>
<dbReference type="HAMAP" id="MF_00152">
    <property type="entry name" value="Nfo"/>
    <property type="match status" value="1"/>
</dbReference>
<dbReference type="AlphaFoldDB" id="A0A0G1XNU1"/>
<dbReference type="Gene3D" id="3.20.20.150">
    <property type="entry name" value="Divalent-metal-dependent TIM barrel enzymes"/>
    <property type="match status" value="1"/>
</dbReference>
<feature type="domain" description="Xylose isomerase-like TIM barrel" evidence="8">
    <location>
        <begin position="56"/>
        <end position="310"/>
    </location>
</feature>
<feature type="binding site" evidence="7">
    <location>
        <position position="295"/>
    </location>
    <ligand>
        <name>Zn(2+)</name>
        <dbReference type="ChEBI" id="CHEBI:29105"/>
        <label>2</label>
    </ligand>
</feature>
<feature type="binding site" evidence="7">
    <location>
        <position position="213"/>
    </location>
    <ligand>
        <name>Zn(2+)</name>
        <dbReference type="ChEBI" id="CHEBI:29105"/>
        <label>2</label>
    </ligand>
</feature>
<dbReference type="PATRIC" id="fig|1618980.3.peg.197"/>
<sequence length="315" mass="34840">MAGPATELPHRYSASLRADGVPARCHPPRFFVTIIKSMKFGAHVSAAGGIWNAPKNAGELGCEVLQMFSRPPQGGKATPITSEVTEKFQAAMKEHHIERAYIHAPYFINLASAQTRIYHGSISLIRDELERGSALGCRAIMFHPGSAREVGQTKGEKMVIEALDRILDGYTGSCQLLIEISAGAGAVMGDQFEEVALFLDGAERGKEIAVCFDTQHAFASGYEMRTKEGIDATFKKFDACIGLKRLIMSHCNDSMVDFEAKKDRHEHLGEGKIGKEAFRIIVQHPKLQHIDLVLETPFDEKRAKDIELLKSFRKK</sequence>
<dbReference type="GO" id="GO:0003906">
    <property type="term" value="F:DNA-(apurinic or apyrimidinic site) endonuclease activity"/>
    <property type="evidence" value="ECO:0007669"/>
    <property type="project" value="TreeGrafter"/>
</dbReference>
<evidence type="ECO:0000256" key="2">
    <source>
        <dbReference type="ARBA" id="ARBA00022723"/>
    </source>
</evidence>
<dbReference type="GO" id="GO:0008833">
    <property type="term" value="F:deoxyribonuclease IV (phage-T4-induced) activity"/>
    <property type="evidence" value="ECO:0007669"/>
    <property type="project" value="UniProtKB-UniRule"/>
</dbReference>
<gene>
    <name evidence="7" type="primary">nfo</name>
    <name evidence="9" type="ORF">UY77_C0009G0006</name>
</gene>
<dbReference type="PROSITE" id="PS51432">
    <property type="entry name" value="AP_NUCLEASE_F2_4"/>
    <property type="match status" value="1"/>
</dbReference>
<organism evidence="9 10">
    <name type="scientific">Candidatus Uhrbacteria bacterium GW2011_GWA2_53_10</name>
    <dbReference type="NCBI Taxonomy" id="1618980"/>
    <lineage>
        <taxon>Bacteria</taxon>
        <taxon>Candidatus Uhriibacteriota</taxon>
    </lineage>
</organism>
<comment type="similarity">
    <text evidence="1 7">Belongs to the AP endonuclease 2 family.</text>
</comment>
<keyword evidence="6 7" id="KW-0234">DNA repair</keyword>
<name>A0A0G1XNU1_9BACT</name>
<keyword evidence="3 7" id="KW-0227">DNA damage</keyword>
<comment type="caution">
    <text evidence="9">The sequence shown here is derived from an EMBL/GenBank/DDBJ whole genome shotgun (WGS) entry which is preliminary data.</text>
</comment>
<dbReference type="GO" id="GO:0008081">
    <property type="term" value="F:phosphoric diester hydrolase activity"/>
    <property type="evidence" value="ECO:0007669"/>
    <property type="project" value="TreeGrafter"/>
</dbReference>
<evidence type="ECO:0000256" key="6">
    <source>
        <dbReference type="ARBA" id="ARBA00023204"/>
    </source>
</evidence>
<dbReference type="InterPro" id="IPR036237">
    <property type="entry name" value="Xyl_isomerase-like_sf"/>
</dbReference>
<dbReference type="GO" id="GO:0006284">
    <property type="term" value="P:base-excision repair"/>
    <property type="evidence" value="ECO:0007669"/>
    <property type="project" value="TreeGrafter"/>
</dbReference>
<dbReference type="PROSITE" id="PS00729">
    <property type="entry name" value="AP_NUCLEASE_F2_1"/>
    <property type="match status" value="1"/>
</dbReference>
<dbReference type="SUPFAM" id="SSF51658">
    <property type="entry name" value="Xylose isomerase-like"/>
    <property type="match status" value="1"/>
</dbReference>
<dbReference type="Pfam" id="PF01261">
    <property type="entry name" value="AP_endonuc_2"/>
    <property type="match status" value="1"/>
</dbReference>
<dbReference type="GO" id="GO:0008270">
    <property type="term" value="F:zinc ion binding"/>
    <property type="evidence" value="ECO:0007669"/>
    <property type="project" value="UniProtKB-UniRule"/>
</dbReference>
<accession>A0A0G1XNU1</accession>
<dbReference type="InterPro" id="IPR018246">
    <property type="entry name" value="AP_endonuc_F2_Zn_BS"/>
</dbReference>
<evidence type="ECO:0000256" key="4">
    <source>
        <dbReference type="ARBA" id="ARBA00022801"/>
    </source>
</evidence>
<proteinExistence type="inferred from homology"/>
<evidence type="ECO:0000256" key="3">
    <source>
        <dbReference type="ARBA" id="ARBA00022763"/>
    </source>
</evidence>
<dbReference type="FunFam" id="3.20.20.150:FF:000001">
    <property type="entry name" value="Probable endonuclease 4"/>
    <property type="match status" value="1"/>
</dbReference>
<dbReference type="EMBL" id="LCRI01000009">
    <property type="protein sequence ID" value="KKW32938.1"/>
    <property type="molecule type" value="Genomic_DNA"/>
</dbReference>
<dbReference type="InterPro" id="IPR001719">
    <property type="entry name" value="AP_endonuc_2"/>
</dbReference>
<feature type="binding site" evidence="7">
    <location>
        <position position="216"/>
    </location>
    <ligand>
        <name>Zn(2+)</name>
        <dbReference type="ChEBI" id="CHEBI:29105"/>
        <label>3</label>
    </ligand>
</feature>
<dbReference type="InterPro" id="IPR013022">
    <property type="entry name" value="Xyl_isomerase-like_TIM-brl"/>
</dbReference>
<evidence type="ECO:0000256" key="7">
    <source>
        <dbReference type="HAMAP-Rule" id="MF_00152"/>
    </source>
</evidence>
<dbReference type="PANTHER" id="PTHR21445">
    <property type="entry name" value="ENDONUCLEASE IV ENDODEOXYRIBONUCLEASE IV"/>
    <property type="match status" value="1"/>
</dbReference>
<comment type="cofactor">
    <cofactor evidence="7">
        <name>Zn(2+)</name>
        <dbReference type="ChEBI" id="CHEBI:29105"/>
    </cofactor>
    <text evidence="7">Binds 3 Zn(2+) ions.</text>
</comment>
<feature type="binding site" evidence="7">
    <location>
        <position position="179"/>
    </location>
    <ligand>
        <name>Zn(2+)</name>
        <dbReference type="ChEBI" id="CHEBI:29105"/>
        <label>2</label>
    </ligand>
</feature>
<keyword evidence="5 7" id="KW-0862">Zinc</keyword>
<feature type="binding site" evidence="7">
    <location>
        <position position="103"/>
    </location>
    <ligand>
        <name>Zn(2+)</name>
        <dbReference type="ChEBI" id="CHEBI:29105"/>
        <label>1</label>
    </ligand>
</feature>
<keyword evidence="7" id="KW-0540">Nuclease</keyword>
<reference evidence="9 10" key="1">
    <citation type="journal article" date="2015" name="Nature">
        <title>rRNA introns, odd ribosomes, and small enigmatic genomes across a large radiation of phyla.</title>
        <authorList>
            <person name="Brown C.T."/>
            <person name="Hug L.A."/>
            <person name="Thomas B.C."/>
            <person name="Sharon I."/>
            <person name="Castelle C.J."/>
            <person name="Singh A."/>
            <person name="Wilkins M.J."/>
            <person name="Williams K.H."/>
            <person name="Banfield J.F."/>
        </authorList>
    </citation>
    <scope>NUCLEOTIDE SEQUENCE [LARGE SCALE GENOMIC DNA]</scope>
</reference>
<protein>
    <recommendedName>
        <fullName evidence="7">Probable endonuclease 4</fullName>
        <ecNumber evidence="7">3.1.21.2</ecNumber>
    </recommendedName>
    <alternativeName>
        <fullName evidence="7">Endodeoxyribonuclease IV</fullName>
    </alternativeName>
    <alternativeName>
        <fullName evidence="7">Endonuclease IV</fullName>
    </alternativeName>
</protein>
<dbReference type="SMART" id="SM00518">
    <property type="entry name" value="AP2Ec"/>
    <property type="match status" value="1"/>
</dbReference>
<dbReference type="CDD" id="cd00019">
    <property type="entry name" value="AP2Ec"/>
    <property type="match status" value="1"/>
</dbReference>
<keyword evidence="4 7" id="KW-0378">Hydrolase</keyword>
<comment type="function">
    <text evidence="7">Endonuclease IV plays a role in DNA repair. It cleaves phosphodiester bonds at apurinic or apyrimidinic (AP) sites, generating a 3'-hydroxyl group and a 5'-terminal sugar phosphate.</text>
</comment>
<comment type="catalytic activity">
    <reaction evidence="7">
        <text>Endonucleolytic cleavage to 5'-phosphooligonucleotide end-products.</text>
        <dbReference type="EC" id="3.1.21.2"/>
    </reaction>
</comment>
<feature type="binding site" evidence="7">
    <location>
        <position position="265"/>
    </location>
    <ligand>
        <name>Zn(2+)</name>
        <dbReference type="ChEBI" id="CHEBI:29105"/>
        <label>3</label>
    </ligand>
</feature>
<feature type="binding site" evidence="7">
    <location>
        <position position="143"/>
    </location>
    <ligand>
        <name>Zn(2+)</name>
        <dbReference type="ChEBI" id="CHEBI:29105"/>
        <label>1</label>
    </ligand>
</feature>